<dbReference type="Proteomes" id="UP001152592">
    <property type="component" value="Unassembled WGS sequence"/>
</dbReference>
<evidence type="ECO:0000313" key="2">
    <source>
        <dbReference type="Proteomes" id="UP001152592"/>
    </source>
</evidence>
<dbReference type="EMBL" id="CAJVPD010000144">
    <property type="protein sequence ID" value="CAG8355531.1"/>
    <property type="molecule type" value="Genomic_DNA"/>
</dbReference>
<organism evidence="1 2">
    <name type="scientific">Penicillium salamii</name>
    <dbReference type="NCBI Taxonomy" id="1612424"/>
    <lineage>
        <taxon>Eukaryota</taxon>
        <taxon>Fungi</taxon>
        <taxon>Dikarya</taxon>
        <taxon>Ascomycota</taxon>
        <taxon>Pezizomycotina</taxon>
        <taxon>Eurotiomycetes</taxon>
        <taxon>Eurotiomycetidae</taxon>
        <taxon>Eurotiales</taxon>
        <taxon>Aspergillaceae</taxon>
        <taxon>Penicillium</taxon>
    </lineage>
</organism>
<dbReference type="InterPro" id="IPR037653">
    <property type="entry name" value="Cbp6"/>
</dbReference>
<accession>A0A9W4IXN3</accession>
<dbReference type="GO" id="GO:0043022">
    <property type="term" value="F:ribosome binding"/>
    <property type="evidence" value="ECO:0007669"/>
    <property type="project" value="InterPro"/>
</dbReference>
<dbReference type="Pfam" id="PF20180">
    <property type="entry name" value="UQCC2_CBP6"/>
    <property type="match status" value="1"/>
</dbReference>
<sequence length="168" mass="18796">MMPDDPGHKIDCSRTVETFLSAGVLPSSTHPFVNIVPPCLNPQSRPNLLTKAIQTINPRSLQSRLTHILTNWPSDAVRPASVSVQTYIQSRLQPTDKSSPAISEASTKALEALLNNRFASKYPLPEKLRRPASNPDHYDNVVREFAEAPNRDWFGRLKKRMAGIIRLT</sequence>
<evidence type="ECO:0000313" key="1">
    <source>
        <dbReference type="EMBL" id="CAG8355531.1"/>
    </source>
</evidence>
<reference evidence="1" key="1">
    <citation type="submission" date="2021-07" db="EMBL/GenBank/DDBJ databases">
        <authorList>
            <person name="Branca A.L. A."/>
        </authorList>
    </citation>
    <scope>NUCLEOTIDE SEQUENCE</scope>
</reference>
<dbReference type="GO" id="GO:0034551">
    <property type="term" value="P:mitochondrial respiratory chain complex III assembly"/>
    <property type="evidence" value="ECO:0007669"/>
    <property type="project" value="TreeGrafter"/>
</dbReference>
<gene>
    <name evidence="1" type="ORF">PSALAMII_LOCUS3257</name>
</gene>
<comment type="caution">
    <text evidence="1">The sequence shown here is derived from an EMBL/GenBank/DDBJ whole genome shotgun (WGS) entry which is preliminary data.</text>
</comment>
<proteinExistence type="predicted"/>
<dbReference type="AlphaFoldDB" id="A0A9W4IXN3"/>
<protein>
    <submittedName>
        <fullName evidence="1">Uncharacterized protein</fullName>
    </submittedName>
</protein>
<dbReference type="OrthoDB" id="10060499at2759"/>
<name>A0A9W4IXN3_9EURO</name>
<dbReference type="GO" id="GO:0061671">
    <property type="term" value="C:Cbp3p-Cbp6 complex"/>
    <property type="evidence" value="ECO:0007669"/>
    <property type="project" value="InterPro"/>
</dbReference>
<dbReference type="PANTHER" id="PTHR28250:SF1">
    <property type="entry name" value="CYTOCHROME B PRE-MRNA-PROCESSING PROTEIN 6"/>
    <property type="match status" value="1"/>
</dbReference>
<dbReference type="PANTHER" id="PTHR28250">
    <property type="entry name" value="CYTOCHROME B PRE-MRNA-PROCESSING PROTEIN 6"/>
    <property type="match status" value="1"/>
</dbReference>